<gene>
    <name evidence="1" type="ORF">JCM19240_6805</name>
</gene>
<reference evidence="1 2" key="1">
    <citation type="submission" date="2014-09" db="EMBL/GenBank/DDBJ databases">
        <title>Vibrio maritimus JCM 19240. (C210) whole genome shotgun sequence.</title>
        <authorList>
            <person name="Sawabe T."/>
            <person name="Meirelles P."/>
            <person name="Nakanishi M."/>
            <person name="Sayaka M."/>
            <person name="Hattori M."/>
            <person name="Ohkuma M."/>
        </authorList>
    </citation>
    <scope>NUCLEOTIDE SEQUENCE [LARGE SCALE GENOMIC DNA]</scope>
    <source>
        <strain evidence="1 2">JCM 19240</strain>
    </source>
</reference>
<evidence type="ECO:0000313" key="1">
    <source>
        <dbReference type="EMBL" id="GAL37627.1"/>
    </source>
</evidence>
<keyword evidence="2" id="KW-1185">Reference proteome</keyword>
<accession>A0A090U3X6</accession>
<sequence length="39" mass="4361">MKSVMIWLGLVIAFSGTALASMPDGMMGWFVLKVHTMFR</sequence>
<proteinExistence type="predicted"/>
<dbReference type="EMBL" id="BBMT01000019">
    <property type="protein sequence ID" value="GAL37627.1"/>
    <property type="molecule type" value="Genomic_DNA"/>
</dbReference>
<name>A0A090U3X6_9VIBR</name>
<dbReference type="Proteomes" id="UP000029224">
    <property type="component" value="Unassembled WGS sequence"/>
</dbReference>
<reference evidence="1 2" key="2">
    <citation type="submission" date="2014-09" db="EMBL/GenBank/DDBJ databases">
        <authorList>
            <consortium name="NBRP consortium"/>
            <person name="Sawabe T."/>
            <person name="Meirelles P."/>
            <person name="Nakanishi M."/>
            <person name="Sayaka M."/>
            <person name="Hattori M."/>
            <person name="Ohkuma M."/>
        </authorList>
    </citation>
    <scope>NUCLEOTIDE SEQUENCE [LARGE SCALE GENOMIC DNA]</scope>
    <source>
        <strain evidence="1 2">JCM 19240</strain>
    </source>
</reference>
<comment type="caution">
    <text evidence="1">The sequence shown here is derived from an EMBL/GenBank/DDBJ whole genome shotgun (WGS) entry which is preliminary data.</text>
</comment>
<evidence type="ECO:0000313" key="2">
    <source>
        <dbReference type="Proteomes" id="UP000029224"/>
    </source>
</evidence>
<dbReference type="AlphaFoldDB" id="A0A090U3X6"/>
<organism evidence="1 2">
    <name type="scientific">Vibrio maritimus</name>
    <dbReference type="NCBI Taxonomy" id="990268"/>
    <lineage>
        <taxon>Bacteria</taxon>
        <taxon>Pseudomonadati</taxon>
        <taxon>Pseudomonadota</taxon>
        <taxon>Gammaproteobacteria</taxon>
        <taxon>Vibrionales</taxon>
        <taxon>Vibrionaceae</taxon>
        <taxon>Vibrio</taxon>
    </lineage>
</organism>
<protein>
    <submittedName>
        <fullName evidence="1">Uncharacterized protein</fullName>
    </submittedName>
</protein>